<proteinExistence type="predicted"/>
<sequence length="305" mass="30991">MSTSRHPVALRIERRVGEGTRLLATVMALPLLDGIFAALVLAGAVSSILGMVEVGLLIFGGSATLAVVLAEMEGKRRERVRNILAVGALVIPLAAVQAAIAPTIESMLAMEVFERFAALVILAVAARTASATVGEYLPGPGVVIALGLVASFRPNGFELQFVSEPMFVVYGTGAAAIGVGFALAVALFGPWLRGNVDIDRFRFGSAVALGVLPLSILRIGPITGEEPLALIVLALTGLLAFNPEGAIDADDAGSVPAATDGGPGADPDAGPGADGDDDEPAPAVEGDVDEDGSPGVPDGDRAPWL</sequence>
<reference evidence="3 4" key="1">
    <citation type="journal article" date="2013" name="Genome Announc.">
        <title>Genome of the haloarchaeon Natronomonas moolapensis, a neutrophilic member of a previously haloalkaliphilic genus.</title>
        <authorList>
            <person name="Dyall-Smith M.L."/>
            <person name="Pfeiffer F."/>
            <person name="Oberwinkler T."/>
            <person name="Klee K."/>
            <person name="Rampp M."/>
            <person name="Palm P."/>
            <person name="Gross K."/>
            <person name="Schuster S.C."/>
            <person name="Oesterhelt D."/>
        </authorList>
    </citation>
    <scope>NUCLEOTIDE SEQUENCE [LARGE SCALE GENOMIC DNA]</scope>
    <source>
        <strain evidence="4">DSM 18674 / JCM 14361 / 8.8.11</strain>
    </source>
</reference>
<evidence type="ECO:0000256" key="2">
    <source>
        <dbReference type="SAM" id="Phobius"/>
    </source>
</evidence>
<dbReference type="InterPro" id="IPR043812">
    <property type="entry name" value="DUF5794"/>
</dbReference>
<accession>M1XSR0</accession>
<feature type="region of interest" description="Disordered" evidence="1">
    <location>
        <begin position="250"/>
        <end position="305"/>
    </location>
</feature>
<keyword evidence="2" id="KW-0812">Transmembrane</keyword>
<keyword evidence="4" id="KW-1185">Reference proteome</keyword>
<keyword evidence="2" id="KW-0472">Membrane</keyword>
<feature type="compositionally biased region" description="Acidic residues" evidence="1">
    <location>
        <begin position="274"/>
        <end position="292"/>
    </location>
</feature>
<dbReference type="Proteomes" id="UP000011867">
    <property type="component" value="Chromosome"/>
</dbReference>
<evidence type="ECO:0000313" key="4">
    <source>
        <dbReference type="Proteomes" id="UP000011867"/>
    </source>
</evidence>
<dbReference type="Pfam" id="PF19107">
    <property type="entry name" value="DUF5794"/>
    <property type="match status" value="1"/>
</dbReference>
<feature type="transmembrane region" description="Helical" evidence="2">
    <location>
        <begin position="167"/>
        <end position="189"/>
    </location>
</feature>
<dbReference type="EMBL" id="HF582854">
    <property type="protein sequence ID" value="CCQ37428.1"/>
    <property type="molecule type" value="Genomic_DNA"/>
</dbReference>
<protein>
    <submittedName>
        <fullName evidence="3">Uncharacterized protein</fullName>
    </submittedName>
</protein>
<feature type="transmembrane region" description="Helical" evidence="2">
    <location>
        <begin position="48"/>
        <end position="70"/>
    </location>
</feature>
<dbReference type="HOGENOM" id="CLU_067490_0_0_2"/>
<dbReference type="STRING" id="268739.Nmlp_3294"/>
<evidence type="ECO:0000256" key="1">
    <source>
        <dbReference type="SAM" id="MobiDB-lite"/>
    </source>
</evidence>
<dbReference type="AlphaFoldDB" id="M1XSR0"/>
<feature type="transmembrane region" description="Helical" evidence="2">
    <location>
        <begin position="201"/>
        <end position="220"/>
    </location>
</feature>
<dbReference type="eggNOG" id="arCOG04599">
    <property type="taxonomic scope" value="Archaea"/>
</dbReference>
<dbReference type="GeneID" id="14651796"/>
<keyword evidence="2" id="KW-1133">Transmembrane helix</keyword>
<dbReference type="OrthoDB" id="293478at2157"/>
<feature type="transmembrane region" description="Helical" evidence="2">
    <location>
        <begin position="82"/>
        <end position="100"/>
    </location>
</feature>
<evidence type="ECO:0000313" key="3">
    <source>
        <dbReference type="EMBL" id="CCQ37428.1"/>
    </source>
</evidence>
<gene>
    <name evidence="3" type="ordered locus">Nmlp_3294</name>
</gene>
<dbReference type="RefSeq" id="WP_015410171.1">
    <property type="nucleotide sequence ID" value="NC_020388.1"/>
</dbReference>
<feature type="compositionally biased region" description="Low complexity" evidence="1">
    <location>
        <begin position="256"/>
        <end position="271"/>
    </location>
</feature>
<dbReference type="KEGG" id="nmo:Nmlp_3294"/>
<feature type="transmembrane region" description="Helical" evidence="2">
    <location>
        <begin position="21"/>
        <end position="42"/>
    </location>
</feature>
<name>M1XSR0_NATM8</name>
<organism evidence="3 4">
    <name type="scientific">Natronomonas moolapensis (strain DSM 18674 / CECT 7526 / JCM 14361 / 8.8.11)</name>
    <dbReference type="NCBI Taxonomy" id="268739"/>
    <lineage>
        <taxon>Archaea</taxon>
        <taxon>Methanobacteriati</taxon>
        <taxon>Methanobacteriota</taxon>
        <taxon>Stenosarchaea group</taxon>
        <taxon>Halobacteria</taxon>
        <taxon>Halobacteriales</taxon>
        <taxon>Natronomonadaceae</taxon>
        <taxon>Natronomonas</taxon>
    </lineage>
</organism>